<accession>A0A2S5GHU3</accession>
<evidence type="ECO:0000259" key="2">
    <source>
        <dbReference type="Pfam" id="PF00501"/>
    </source>
</evidence>
<sequence>MHALTLPSLLVEQAARLGDRPWVQAPGGALRFGDAPAHAASWAARLAAAGVKRGDRVGLMAGNRHEFLSIVLGCGWLGAVVVPINTASRGMQLQHMLGNSGCVLLVADAASCPAVAALASLSHAGQPTQPVQSVQDAQPAQPAPAGRQPVHDTPLALRAIWLLDPADPDCQLPVPASAPPPAPHADTPALPAATIQPGDMLAILYTSGTSGPSKGVCCPHAQFYWWGKIAARNLEISDADVLYTSLPLFHTNALNACFQALVTGASIICDERFSASRYFDRLQATGATVTYLLGAMVPMLLARESRPSERGHRTRIALAPGVPERFHAVFAERTGMALLEGYGSTETNFALGGVLADQRAGTMGRVAPEFDAIVADEHDAPVPDGEPGELLLRARPPFAIATGYFGMPDKTVDAWRNLWFHTGDRVVRDADGYFRFLDRMKDAIRRRGENISSYEVEQVLLSHPAVATAAVYAVRSELAEDEVMAALVYKTGHAPTPEGLLDFCQPRMPYFAVPRYVRVLDDLPRTENGKVRKFRLREEGITGDTWDRDAAGYRVAR</sequence>
<dbReference type="Pfam" id="PF13193">
    <property type="entry name" value="AMP-binding_C"/>
    <property type="match status" value="1"/>
</dbReference>
<dbReference type="InterPro" id="IPR000873">
    <property type="entry name" value="AMP-dep_synth/lig_dom"/>
</dbReference>
<dbReference type="Gene3D" id="3.40.50.12780">
    <property type="entry name" value="N-terminal domain of ligase-like"/>
    <property type="match status" value="1"/>
</dbReference>
<feature type="domain" description="AMP-binding enzyme C-terminal" evidence="3">
    <location>
        <begin position="455"/>
        <end position="530"/>
    </location>
</feature>
<dbReference type="EMBL" id="PREU01000023">
    <property type="protein sequence ID" value="PPA72617.1"/>
    <property type="molecule type" value="Genomic_DNA"/>
</dbReference>
<evidence type="ECO:0000259" key="3">
    <source>
        <dbReference type="Pfam" id="PF13193"/>
    </source>
</evidence>
<protein>
    <submittedName>
        <fullName evidence="4">ATP-dependent acyl-CoA ligase</fullName>
    </submittedName>
</protein>
<feature type="domain" description="AMP-dependent synthetase/ligase" evidence="2">
    <location>
        <begin position="12"/>
        <end position="405"/>
    </location>
</feature>
<evidence type="ECO:0000256" key="1">
    <source>
        <dbReference type="SAM" id="MobiDB-lite"/>
    </source>
</evidence>
<dbReference type="Proteomes" id="UP000239990">
    <property type="component" value="Unassembled WGS sequence"/>
</dbReference>
<name>A0A2S5GHU3_9BURK</name>
<gene>
    <name evidence="4" type="ORF">C4E15_29705</name>
</gene>
<dbReference type="InterPro" id="IPR020845">
    <property type="entry name" value="AMP-binding_CS"/>
</dbReference>
<dbReference type="InterPro" id="IPR050237">
    <property type="entry name" value="ATP-dep_AMP-bd_enzyme"/>
</dbReference>
<evidence type="ECO:0000313" key="4">
    <source>
        <dbReference type="EMBL" id="PPA72617.1"/>
    </source>
</evidence>
<dbReference type="PANTHER" id="PTHR43767">
    <property type="entry name" value="LONG-CHAIN-FATTY-ACID--COA LIGASE"/>
    <property type="match status" value="1"/>
</dbReference>
<dbReference type="PANTHER" id="PTHR43767:SF1">
    <property type="entry name" value="NONRIBOSOMAL PEPTIDE SYNTHASE PES1 (EUROFUNG)-RELATED"/>
    <property type="match status" value="1"/>
</dbReference>
<reference evidence="4 5" key="1">
    <citation type="submission" date="2018-02" db="EMBL/GenBank/DDBJ databases">
        <title>Draft Genome of Achromobacter spanius stain 6.</title>
        <authorList>
            <person name="Gunasekera T.S."/>
            <person name="Radwan O."/>
            <person name="Ruiz O.N."/>
        </authorList>
    </citation>
    <scope>NUCLEOTIDE SEQUENCE [LARGE SCALE GENOMIC DNA]</scope>
    <source>
        <strain evidence="4 5">6</strain>
    </source>
</reference>
<dbReference type="Pfam" id="PF00501">
    <property type="entry name" value="AMP-binding"/>
    <property type="match status" value="1"/>
</dbReference>
<dbReference type="InterPro" id="IPR045851">
    <property type="entry name" value="AMP-bd_C_sf"/>
</dbReference>
<dbReference type="SUPFAM" id="SSF56801">
    <property type="entry name" value="Acetyl-CoA synthetase-like"/>
    <property type="match status" value="1"/>
</dbReference>
<feature type="region of interest" description="Disordered" evidence="1">
    <location>
        <begin position="127"/>
        <end position="149"/>
    </location>
</feature>
<dbReference type="InterPro" id="IPR042099">
    <property type="entry name" value="ANL_N_sf"/>
</dbReference>
<comment type="caution">
    <text evidence="4">The sequence shown here is derived from an EMBL/GenBank/DDBJ whole genome shotgun (WGS) entry which is preliminary data.</text>
</comment>
<feature type="compositionally biased region" description="Low complexity" evidence="1">
    <location>
        <begin position="129"/>
        <end position="148"/>
    </location>
</feature>
<dbReference type="InterPro" id="IPR025110">
    <property type="entry name" value="AMP-bd_C"/>
</dbReference>
<organism evidence="4 5">
    <name type="scientific">Achromobacter spanius</name>
    <dbReference type="NCBI Taxonomy" id="217203"/>
    <lineage>
        <taxon>Bacteria</taxon>
        <taxon>Pseudomonadati</taxon>
        <taxon>Pseudomonadota</taxon>
        <taxon>Betaproteobacteria</taxon>
        <taxon>Burkholderiales</taxon>
        <taxon>Alcaligenaceae</taxon>
        <taxon>Achromobacter</taxon>
    </lineage>
</organism>
<dbReference type="OrthoDB" id="9766486at2"/>
<dbReference type="Gene3D" id="3.30.300.30">
    <property type="match status" value="1"/>
</dbReference>
<dbReference type="PROSITE" id="PS00455">
    <property type="entry name" value="AMP_BINDING"/>
    <property type="match status" value="1"/>
</dbReference>
<dbReference type="GO" id="GO:0016878">
    <property type="term" value="F:acid-thiol ligase activity"/>
    <property type="evidence" value="ECO:0007669"/>
    <property type="project" value="UniProtKB-ARBA"/>
</dbReference>
<dbReference type="RefSeq" id="WP_104145914.1">
    <property type="nucleotide sequence ID" value="NZ_PREU01000023.1"/>
</dbReference>
<keyword evidence="4" id="KW-0436">Ligase</keyword>
<proteinExistence type="predicted"/>
<evidence type="ECO:0000313" key="5">
    <source>
        <dbReference type="Proteomes" id="UP000239990"/>
    </source>
</evidence>
<dbReference type="AlphaFoldDB" id="A0A2S5GHU3"/>